<name>A0A226CYQ1_FOLCA</name>
<keyword evidence="15" id="KW-1185">Reference proteome</keyword>
<evidence type="ECO:0000256" key="7">
    <source>
        <dbReference type="ARBA" id="ARBA00023002"/>
    </source>
</evidence>
<comment type="caution">
    <text evidence="14">The sequence shown here is derived from an EMBL/GenBank/DDBJ whole genome shotgun (WGS) entry which is preliminary data.</text>
</comment>
<proteinExistence type="inferred from homology"/>
<gene>
    <name evidence="14" type="ORF">Fcan01_27558</name>
</gene>
<keyword evidence="7 11" id="KW-0560">Oxidoreductase</keyword>
<dbReference type="GO" id="GO:0032259">
    <property type="term" value="P:methylation"/>
    <property type="evidence" value="ECO:0007669"/>
    <property type="project" value="UniProtKB-KW"/>
</dbReference>
<feature type="compositionally biased region" description="Low complexity" evidence="12">
    <location>
        <begin position="1196"/>
        <end position="1212"/>
    </location>
</feature>
<keyword evidence="3" id="KW-0158">Chromosome</keyword>
<evidence type="ECO:0000313" key="14">
    <source>
        <dbReference type="EMBL" id="OXA37668.1"/>
    </source>
</evidence>
<dbReference type="EMBL" id="LNIX01000054">
    <property type="protein sequence ID" value="OXA37668.1"/>
    <property type="molecule type" value="Genomic_DNA"/>
</dbReference>
<feature type="compositionally biased region" description="Basic residues" evidence="12">
    <location>
        <begin position="1386"/>
        <end position="1398"/>
    </location>
</feature>
<feature type="region of interest" description="Disordered" evidence="12">
    <location>
        <begin position="1076"/>
        <end position="1343"/>
    </location>
</feature>
<dbReference type="OrthoDB" id="8854879at2759"/>
<feature type="compositionally biased region" description="Basic residues" evidence="12">
    <location>
        <begin position="1319"/>
        <end position="1328"/>
    </location>
</feature>
<feature type="compositionally biased region" description="Basic residues" evidence="12">
    <location>
        <begin position="325"/>
        <end position="335"/>
    </location>
</feature>
<keyword evidence="4 11" id="KW-0479">Metal-binding</keyword>
<dbReference type="GO" id="GO:0008168">
    <property type="term" value="F:methyltransferase activity"/>
    <property type="evidence" value="ECO:0007669"/>
    <property type="project" value="UniProtKB-KW"/>
</dbReference>
<feature type="domain" description="Methylcytosine dioxygenase TET1-3 oxygenase" evidence="13">
    <location>
        <begin position="790"/>
        <end position="1538"/>
    </location>
</feature>
<comment type="similarity">
    <text evidence="2 11">Belongs to the TET family.</text>
</comment>
<feature type="compositionally biased region" description="Basic residues" evidence="12">
    <location>
        <begin position="519"/>
        <end position="528"/>
    </location>
</feature>
<feature type="compositionally biased region" description="Low complexity" evidence="12">
    <location>
        <begin position="1407"/>
        <end position="1420"/>
    </location>
</feature>
<keyword evidence="8 11" id="KW-0408">Iron</keyword>
<feature type="compositionally biased region" description="Low complexity" evidence="12">
    <location>
        <begin position="574"/>
        <end position="583"/>
    </location>
</feature>
<dbReference type="STRING" id="158441.A0A226CYQ1"/>
<feature type="compositionally biased region" description="Low complexity" evidence="12">
    <location>
        <begin position="65"/>
        <end position="87"/>
    </location>
</feature>
<dbReference type="GO" id="GO:0005694">
    <property type="term" value="C:chromosome"/>
    <property type="evidence" value="ECO:0007669"/>
    <property type="project" value="UniProtKB-SubCell"/>
</dbReference>
<feature type="compositionally biased region" description="Low complexity" evidence="12">
    <location>
        <begin position="434"/>
        <end position="451"/>
    </location>
</feature>
<evidence type="ECO:0000256" key="8">
    <source>
        <dbReference type="ARBA" id="ARBA00023004"/>
    </source>
</evidence>
<feature type="compositionally biased region" description="Gly residues" evidence="12">
    <location>
        <begin position="613"/>
        <end position="622"/>
    </location>
</feature>
<keyword evidence="14" id="KW-0808">Transferase</keyword>
<feature type="compositionally biased region" description="Gly residues" evidence="12">
    <location>
        <begin position="31"/>
        <end position="41"/>
    </location>
</feature>
<feature type="compositionally biased region" description="Low complexity" evidence="12">
    <location>
        <begin position="1105"/>
        <end position="1136"/>
    </location>
</feature>
<feature type="region of interest" description="Disordered" evidence="12">
    <location>
        <begin position="956"/>
        <end position="1010"/>
    </location>
</feature>
<feature type="region of interest" description="Disordered" evidence="12">
    <location>
        <begin position="1"/>
        <end position="624"/>
    </location>
</feature>
<dbReference type="InterPro" id="IPR024779">
    <property type="entry name" value="2OGFeDO_JBP1/TET_oxygenase_dom"/>
</dbReference>
<evidence type="ECO:0000256" key="10">
    <source>
        <dbReference type="ARBA" id="ARBA00049431"/>
    </source>
</evidence>
<evidence type="ECO:0000313" key="15">
    <source>
        <dbReference type="Proteomes" id="UP000198287"/>
    </source>
</evidence>
<feature type="compositionally biased region" description="Low complexity" evidence="12">
    <location>
        <begin position="272"/>
        <end position="299"/>
    </location>
</feature>
<dbReference type="PANTHER" id="PTHR23358:SF6">
    <property type="entry name" value="METHYLCYTOSINE DIOXYGENASE TET"/>
    <property type="match status" value="1"/>
</dbReference>
<evidence type="ECO:0000256" key="4">
    <source>
        <dbReference type="ARBA" id="ARBA00022723"/>
    </source>
</evidence>
<feature type="compositionally biased region" description="Low complexity" evidence="12">
    <location>
        <begin position="194"/>
        <end position="204"/>
    </location>
</feature>
<feature type="compositionally biased region" description="Low complexity" evidence="12">
    <location>
        <begin position="984"/>
        <end position="1001"/>
    </location>
</feature>
<evidence type="ECO:0000256" key="2">
    <source>
        <dbReference type="ARBA" id="ARBA00007502"/>
    </source>
</evidence>
<comment type="catalytic activity">
    <reaction evidence="11">
        <text>a 5-methyl-2'-deoxycytidine in DNA + 2-oxoglutarate + O2 = a 5-hydroxymethyl-2'-deoxycytidine in DNA + succinate + CO2</text>
        <dbReference type="Rhea" id="RHEA:52636"/>
        <dbReference type="Rhea" id="RHEA-COMP:11370"/>
        <dbReference type="Rhea" id="RHEA-COMP:13315"/>
        <dbReference type="ChEBI" id="CHEBI:15379"/>
        <dbReference type="ChEBI" id="CHEBI:16526"/>
        <dbReference type="ChEBI" id="CHEBI:16810"/>
        <dbReference type="ChEBI" id="CHEBI:30031"/>
        <dbReference type="ChEBI" id="CHEBI:85454"/>
        <dbReference type="ChEBI" id="CHEBI:136731"/>
        <dbReference type="EC" id="1.14.11.80"/>
    </reaction>
</comment>
<feature type="compositionally biased region" description="Polar residues" evidence="12">
    <location>
        <begin position="165"/>
        <end position="183"/>
    </location>
</feature>
<feature type="compositionally biased region" description="Low complexity" evidence="12">
    <location>
        <begin position="121"/>
        <end position="137"/>
    </location>
</feature>
<feature type="compositionally biased region" description="Gly residues" evidence="12">
    <location>
        <begin position="555"/>
        <end position="573"/>
    </location>
</feature>
<evidence type="ECO:0000256" key="9">
    <source>
        <dbReference type="ARBA" id="ARBA00047840"/>
    </source>
</evidence>
<feature type="compositionally biased region" description="Low complexity" evidence="12">
    <location>
        <begin position="1273"/>
        <end position="1295"/>
    </location>
</feature>
<evidence type="ECO:0000256" key="12">
    <source>
        <dbReference type="SAM" id="MobiDB-lite"/>
    </source>
</evidence>
<feature type="compositionally biased region" description="Polar residues" evidence="12">
    <location>
        <begin position="47"/>
        <end position="63"/>
    </location>
</feature>
<protein>
    <recommendedName>
        <fullName evidence="11">Methylcytosine dioxygenase TET</fullName>
        <ecNumber evidence="11">1.14.11.80</ecNumber>
    </recommendedName>
</protein>
<dbReference type="Pfam" id="PF12851">
    <property type="entry name" value="Tet_JBP"/>
    <property type="match status" value="1"/>
</dbReference>
<dbReference type="Proteomes" id="UP000198287">
    <property type="component" value="Unassembled WGS sequence"/>
</dbReference>
<keyword evidence="5 11" id="KW-0862">Zinc</keyword>
<evidence type="ECO:0000256" key="11">
    <source>
        <dbReference type="RuleBase" id="RU367064"/>
    </source>
</evidence>
<keyword evidence="6 11" id="KW-0223">Dioxygenase</keyword>
<sequence length="1590" mass="168017">MSSYGYPTPDQGPLPPSAYARDRFWSSPPTSGGGGGAGAGDPWGASYTPQLEISSFSNSNYLSYPNGAAQNNSSSSSSPGSVQPGSQNDLTFSGPSPPNPTQLQPISYPPPPSPCRGGGYTPSSTPTPLITPKQANGGVNGGGSSSHNNHHSSSSASNSPPNNGLNTSRAFSYLDQENPTSMQNGGPPNGGPSGSSTLLSLGGNKNEMINGGGDEGMYRAGNGGSRYGDGGPLNIKSEPGSSEYQSYHQSYYQNYPTPTTTTTSGGGGGGYNQQNYYHQDNNSSSSSSSASYNPYNQQQHHTHSHHHQQQQQQQQMYPAYPPDHPHHHPHSHTHPHQQQQDYGGSNYGGGGGPPPNNSSSSSSSPPNNNERKPTPPKQPVIPGSQDPGKMYDYNYDPSSSSNHATSPPASSYRSYAANSSSPPNSSLVKMEARTSPNNNSTSPPSTTTTTPLIPPPVATTTTTKGKNGKDKKKNNNSVLPPPNSLQDKKEFGGENNKGTGKSDQVPLPPPLPAAAAAGAKKKRKKRTKPTAAEGKKGDSSNSEFGRGIKEEGKEGGGISGVGNKGKKGGGGGKQSQIQHLQQQRSVDEEDLLLDLEDGGGGPDYNDDDDSKGRSGGGGAGGGSDKDVPMVECGCFPADEVHAEPGPFYTHLGAAQNLIELRKVVESRTGFRGNQVRLEKVIYTGKEGKTGVGCPLAKWILRRGSFEEQLLFLVKQRKGHKCSTAWIVVCCVIWEGVPPHFSDNLYDTLVYKLNRFGIPTTRRSDTNEQRSCACQGVDPDTCGAAYSFGCAWSMFFNGCKYARSRNVRKFRLTEEHEESELEEKVQHLATHLAPLYERVAQDSYTNQIDHENEGLECRLGYRPGRPFSGVTACLDYCSHAHKDAHNMMNGCTVTVSLARHRTLSKPDDEQFHVLPLYKLDDTDEYGSKEGQKAKIKKGQLEILKKYPCKVRIRKVPLLPSRRRAKAKSPGGGGGSGGGGGGSKGGSESNSSTPTVTPTTPTSKIPQQSGGILGGGIGNALLGGIGGGGGDYGSEMPPAKREKLFDERLSNGGDAYGDRFHHQGGGYGLGQQLPGLGHSFNDLTGGGGAPSGTGSLWNTPHFGMGGSSSSPSNSSPHHRGLSSSYFDHASSSTSSSSLSGGGGGPLGPGGTSSSLSSLTELTNSTISRHGSTSSTGGGGSSSSSTLLSSPGSSGGNPGSASSSGYSSMSPILPSFRNTFMTEAESLGLGENNSASSSSSSPRSHQQQKQQGQQQSHHHQQQQLQSTPAFQDHTSSHPYGASASSSSSSPYNPGGSSSLHYASSTPLYHPQPHNPCLPPTSHLHHNSHHHNPYQPQAYHPHDAPSPYTASFPPSLGGWSAAAAAYSSNYAAAAAYSSYPGLQAPNYMSHHHQYSPYHHQHHIPPPPPSRMIPGQSSVGSSSAWGQSPHQFNFSAGGQPAPLGMNMNMNMNLVPPQGGPVPGPPPSCFVTPPKPKVIPEVNESSSDNEDCFKDPAMGGVAIALTHGSVILQCAKHEMHATTALKNPNRMYPSRICLIFYQHKSMNNRFHGWSEWEKKIEAKKLQEVKLINQGKMEASPRKMKQLIKEGYIQDQQ</sequence>
<feature type="compositionally biased region" description="Low complexity" evidence="12">
    <location>
        <begin position="241"/>
        <end position="263"/>
    </location>
</feature>
<dbReference type="GO" id="GO:0005634">
    <property type="term" value="C:nucleus"/>
    <property type="evidence" value="ECO:0007669"/>
    <property type="project" value="UniProtKB-UniRule"/>
</dbReference>
<feature type="compositionally biased region" description="Low complexity" evidence="12">
    <location>
        <begin position="398"/>
        <end position="426"/>
    </location>
</feature>
<feature type="compositionally biased region" description="Basic residues" evidence="12">
    <location>
        <begin position="956"/>
        <end position="965"/>
    </location>
</feature>
<comment type="function">
    <text evidence="11">Dioxygenase that catalyzes the conversion of the modified genomic base 5-methylcytosine (5mC) into 5-hydroxymethylcytosine (5hmC) and plays a key role in epigenetic chromatin reprogramming during embryonic development.</text>
</comment>
<evidence type="ECO:0000259" key="13">
    <source>
        <dbReference type="SMART" id="SM01333"/>
    </source>
</evidence>
<feature type="compositionally biased region" description="Low complexity" evidence="12">
    <location>
        <begin position="1179"/>
        <end position="1189"/>
    </location>
</feature>
<dbReference type="EC" id="1.14.11.80" evidence="11"/>
<feature type="compositionally biased region" description="Gly residues" evidence="12">
    <location>
        <begin position="1137"/>
        <end position="1148"/>
    </location>
</feature>
<comment type="catalytic activity">
    <reaction evidence="10 11">
        <text>a 5-hydroxymethyl-2'-deoxycytidine in DNA + 2-oxoglutarate + O2 = a 5-formyl-2'-deoxycytidine in DNA + succinate + CO2 + H2O</text>
        <dbReference type="Rhea" id="RHEA:53828"/>
        <dbReference type="Rhea" id="RHEA-COMP:13315"/>
        <dbReference type="Rhea" id="RHEA-COMP:13656"/>
        <dbReference type="ChEBI" id="CHEBI:15377"/>
        <dbReference type="ChEBI" id="CHEBI:15379"/>
        <dbReference type="ChEBI" id="CHEBI:16526"/>
        <dbReference type="ChEBI" id="CHEBI:16810"/>
        <dbReference type="ChEBI" id="CHEBI:30031"/>
        <dbReference type="ChEBI" id="CHEBI:136731"/>
        <dbReference type="ChEBI" id="CHEBI:137731"/>
        <dbReference type="EC" id="1.14.11.80"/>
    </reaction>
</comment>
<feature type="compositionally biased region" description="Gly residues" evidence="12">
    <location>
        <begin position="968"/>
        <end position="983"/>
    </location>
</feature>
<dbReference type="InterPro" id="IPR040175">
    <property type="entry name" value="TET1/2/3"/>
</dbReference>
<dbReference type="GO" id="GO:0141166">
    <property type="term" value="P:chromosomal 5-methylcytosine DNA demethylation pathway"/>
    <property type="evidence" value="ECO:0007669"/>
    <property type="project" value="UniProtKB-UniRule"/>
</dbReference>
<dbReference type="GO" id="GO:0070579">
    <property type="term" value="F:DNA 5-methylcytosine dioxygenase activity"/>
    <property type="evidence" value="ECO:0007669"/>
    <property type="project" value="UniProtKB-UniRule"/>
</dbReference>
<evidence type="ECO:0000256" key="1">
    <source>
        <dbReference type="ARBA" id="ARBA00004286"/>
    </source>
</evidence>
<feature type="compositionally biased region" description="Low complexity" evidence="12">
    <location>
        <begin position="1149"/>
        <end position="1172"/>
    </location>
</feature>
<comment type="cofactor">
    <cofactor evidence="11">
        <name>Fe(2+)</name>
        <dbReference type="ChEBI" id="CHEBI:29033"/>
    </cofactor>
    <text evidence="11">Binds 1 Fe(2+) ion per subunit.</text>
</comment>
<comment type="catalytic activity">
    <reaction evidence="9 11">
        <text>a 5-formyl-2'-deoxycytidine in DNA + 2-oxoglutarate + O2 = a 5-carboxyl-2'-deoxycytidine in DNA + succinate + CO2 + H(+)</text>
        <dbReference type="Rhea" id="RHEA:53832"/>
        <dbReference type="Rhea" id="RHEA-COMP:13656"/>
        <dbReference type="Rhea" id="RHEA-COMP:13657"/>
        <dbReference type="ChEBI" id="CHEBI:15378"/>
        <dbReference type="ChEBI" id="CHEBI:15379"/>
        <dbReference type="ChEBI" id="CHEBI:16526"/>
        <dbReference type="ChEBI" id="CHEBI:16810"/>
        <dbReference type="ChEBI" id="CHEBI:30031"/>
        <dbReference type="ChEBI" id="CHEBI:137731"/>
        <dbReference type="ChEBI" id="CHEBI:137732"/>
        <dbReference type="EC" id="1.14.11.80"/>
    </reaction>
</comment>
<accession>A0A226CYQ1</accession>
<feature type="compositionally biased region" description="Low complexity" evidence="12">
    <location>
        <begin position="1231"/>
        <end position="1263"/>
    </location>
</feature>
<feature type="compositionally biased region" description="Gly residues" evidence="12">
    <location>
        <begin position="210"/>
        <end position="231"/>
    </location>
</feature>
<evidence type="ECO:0000256" key="3">
    <source>
        <dbReference type="ARBA" id="ARBA00022454"/>
    </source>
</evidence>
<dbReference type="GO" id="GO:0008270">
    <property type="term" value="F:zinc ion binding"/>
    <property type="evidence" value="ECO:0007669"/>
    <property type="project" value="UniProtKB-UniRule"/>
</dbReference>
<evidence type="ECO:0000256" key="6">
    <source>
        <dbReference type="ARBA" id="ARBA00022964"/>
    </source>
</evidence>
<comment type="subcellular location">
    <subcellularLocation>
        <location evidence="1">Chromosome</location>
    </subcellularLocation>
</comment>
<feature type="region of interest" description="Disordered" evidence="12">
    <location>
        <begin position="1386"/>
        <end position="1420"/>
    </location>
</feature>
<keyword evidence="14" id="KW-0489">Methyltransferase</keyword>
<feature type="compositionally biased region" description="Acidic residues" evidence="12">
    <location>
        <begin position="587"/>
        <end position="597"/>
    </location>
</feature>
<organism evidence="14 15">
    <name type="scientific">Folsomia candida</name>
    <name type="common">Springtail</name>
    <dbReference type="NCBI Taxonomy" id="158441"/>
    <lineage>
        <taxon>Eukaryota</taxon>
        <taxon>Metazoa</taxon>
        <taxon>Ecdysozoa</taxon>
        <taxon>Arthropoda</taxon>
        <taxon>Hexapoda</taxon>
        <taxon>Collembola</taxon>
        <taxon>Entomobryomorpha</taxon>
        <taxon>Isotomoidea</taxon>
        <taxon>Isotomidae</taxon>
        <taxon>Proisotominae</taxon>
        <taxon>Folsomia</taxon>
    </lineage>
</organism>
<reference evidence="14 15" key="1">
    <citation type="submission" date="2015-12" db="EMBL/GenBank/DDBJ databases">
        <title>The genome of Folsomia candida.</title>
        <authorList>
            <person name="Faddeeva A."/>
            <person name="Derks M.F."/>
            <person name="Anvar Y."/>
            <person name="Smit S."/>
            <person name="Van Straalen N."/>
            <person name="Roelofs D."/>
        </authorList>
    </citation>
    <scope>NUCLEOTIDE SEQUENCE [LARGE SCALE GENOMIC DNA]</scope>
    <source>
        <strain evidence="14 15">VU population</strain>
        <tissue evidence="14">Whole body</tissue>
    </source>
</reference>
<comment type="cofactor">
    <cofactor evidence="11">
        <name>Zn(2+)</name>
        <dbReference type="ChEBI" id="CHEBI:29105"/>
    </cofactor>
    <text evidence="11">The zinc ions have a structural role.</text>
</comment>
<feature type="compositionally biased region" description="Low complexity" evidence="12">
    <location>
        <begin position="357"/>
        <end position="368"/>
    </location>
</feature>
<dbReference type="PANTHER" id="PTHR23358">
    <property type="entry name" value="METHYLCYTOSINE DIOXYGENASE TET"/>
    <property type="match status" value="1"/>
</dbReference>
<feature type="compositionally biased region" description="Low complexity" evidence="12">
    <location>
        <begin position="145"/>
        <end position="164"/>
    </location>
</feature>
<dbReference type="InterPro" id="IPR046942">
    <property type="entry name" value="TET_oxygenase"/>
</dbReference>
<dbReference type="GO" id="GO:0040029">
    <property type="term" value="P:epigenetic regulation of gene expression"/>
    <property type="evidence" value="ECO:0007669"/>
    <property type="project" value="InterPro"/>
</dbReference>
<evidence type="ECO:0000256" key="5">
    <source>
        <dbReference type="ARBA" id="ARBA00022833"/>
    </source>
</evidence>
<dbReference type="GO" id="GO:0045944">
    <property type="term" value="P:positive regulation of transcription by RNA polymerase II"/>
    <property type="evidence" value="ECO:0007669"/>
    <property type="project" value="TreeGrafter"/>
</dbReference>
<dbReference type="SMART" id="SM01333">
    <property type="entry name" value="Tet_JBP"/>
    <property type="match status" value="1"/>
</dbReference>